<organism evidence="1 2">
    <name type="scientific">Rhabditophanes sp. KR3021</name>
    <dbReference type="NCBI Taxonomy" id="114890"/>
    <lineage>
        <taxon>Eukaryota</taxon>
        <taxon>Metazoa</taxon>
        <taxon>Ecdysozoa</taxon>
        <taxon>Nematoda</taxon>
        <taxon>Chromadorea</taxon>
        <taxon>Rhabditida</taxon>
        <taxon>Tylenchina</taxon>
        <taxon>Panagrolaimomorpha</taxon>
        <taxon>Strongyloidoidea</taxon>
        <taxon>Alloionematidae</taxon>
        <taxon>Rhabditophanes</taxon>
    </lineage>
</organism>
<accession>A0AC35TVM6</accession>
<sequence length="96" mass="10542">MTPWAHATNRNDALCGVTCLPDYVSFMPVVSKQCNTLLAYTDKKMITNDFATRAYVSSPVVPSSCHDLFTMNVYNKDDDVTGNKVVIAAVGFSTKQ</sequence>
<proteinExistence type="predicted"/>
<reference evidence="2" key="1">
    <citation type="submission" date="2016-11" db="UniProtKB">
        <authorList>
            <consortium name="WormBaseParasite"/>
        </authorList>
    </citation>
    <scope>IDENTIFICATION</scope>
    <source>
        <strain evidence="2">KR3021</strain>
    </source>
</reference>
<evidence type="ECO:0000313" key="1">
    <source>
        <dbReference type="Proteomes" id="UP000095286"/>
    </source>
</evidence>
<name>A0AC35TVM6_9BILA</name>
<dbReference type="Proteomes" id="UP000095286">
    <property type="component" value="Unplaced"/>
</dbReference>
<protein>
    <submittedName>
        <fullName evidence="2">GMC_oxred_C domain-containing protein</fullName>
    </submittedName>
</protein>
<dbReference type="WBParaSite" id="RSKR_0000471925.1">
    <property type="protein sequence ID" value="RSKR_0000471925.1"/>
    <property type="gene ID" value="RSKR_0000471925"/>
</dbReference>
<evidence type="ECO:0000313" key="2">
    <source>
        <dbReference type="WBParaSite" id="RSKR_0000471925.1"/>
    </source>
</evidence>